<organism evidence="3 4">
    <name type="scientific">Anaerohalosphaera lusitana</name>
    <dbReference type="NCBI Taxonomy" id="1936003"/>
    <lineage>
        <taxon>Bacteria</taxon>
        <taxon>Pseudomonadati</taxon>
        <taxon>Planctomycetota</taxon>
        <taxon>Phycisphaerae</taxon>
        <taxon>Sedimentisphaerales</taxon>
        <taxon>Anaerohalosphaeraceae</taxon>
        <taxon>Anaerohalosphaera</taxon>
    </lineage>
</organism>
<sequence>MCDNCGCGEKSFDAKVSEVIEQVRPMLQNDGGDIELVGIDEDNTVKVRLQGACRGCPGAAMTLKMGVERLLKERVPEVKEVVAVQ</sequence>
<evidence type="ECO:0000259" key="2">
    <source>
        <dbReference type="Pfam" id="PF01106"/>
    </source>
</evidence>
<evidence type="ECO:0000256" key="1">
    <source>
        <dbReference type="ARBA" id="ARBA00006420"/>
    </source>
</evidence>
<dbReference type="SUPFAM" id="SSF117916">
    <property type="entry name" value="Fe-S cluster assembly (FSCA) domain-like"/>
    <property type="match status" value="1"/>
</dbReference>
<feature type="domain" description="NIF system FeS cluster assembly NifU C-terminal" evidence="2">
    <location>
        <begin position="16"/>
        <end position="82"/>
    </location>
</feature>
<gene>
    <name evidence="3" type="primary">nfuA</name>
    <name evidence="3" type="ORF">STSP2_00494</name>
</gene>
<accession>A0A1U9NIE0</accession>
<keyword evidence="4" id="KW-1185">Reference proteome</keyword>
<dbReference type="InterPro" id="IPR034904">
    <property type="entry name" value="FSCA_dom_sf"/>
</dbReference>
<name>A0A1U9NIE0_9BACT</name>
<dbReference type="Proteomes" id="UP000189674">
    <property type="component" value="Chromosome"/>
</dbReference>
<dbReference type="OrthoDB" id="9796965at2"/>
<reference evidence="4" key="1">
    <citation type="submission" date="2017-02" db="EMBL/GenBank/DDBJ databases">
        <title>Comparative genomics and description of representatives of a novel lineage of planctomycetes thriving in anoxic sediments.</title>
        <authorList>
            <person name="Spring S."/>
            <person name="Bunk B."/>
            <person name="Sproer C."/>
        </authorList>
    </citation>
    <scope>NUCLEOTIDE SEQUENCE [LARGE SCALE GENOMIC DNA]</scope>
    <source>
        <strain evidence="4">ST-NAGAB-D1</strain>
    </source>
</reference>
<comment type="similarity">
    <text evidence="1">Belongs to the NifU family.</text>
</comment>
<dbReference type="GO" id="GO:0016226">
    <property type="term" value="P:iron-sulfur cluster assembly"/>
    <property type="evidence" value="ECO:0007669"/>
    <property type="project" value="InterPro"/>
</dbReference>
<dbReference type="GO" id="GO:0051536">
    <property type="term" value="F:iron-sulfur cluster binding"/>
    <property type="evidence" value="ECO:0007669"/>
    <property type="project" value="InterPro"/>
</dbReference>
<dbReference type="Pfam" id="PF01106">
    <property type="entry name" value="NifU"/>
    <property type="match status" value="1"/>
</dbReference>
<proteinExistence type="inferred from homology"/>
<dbReference type="EMBL" id="CP019791">
    <property type="protein sequence ID" value="AQT67350.1"/>
    <property type="molecule type" value="Genomic_DNA"/>
</dbReference>
<dbReference type="GO" id="GO:0005506">
    <property type="term" value="F:iron ion binding"/>
    <property type="evidence" value="ECO:0007669"/>
    <property type="project" value="InterPro"/>
</dbReference>
<evidence type="ECO:0000313" key="4">
    <source>
        <dbReference type="Proteomes" id="UP000189674"/>
    </source>
</evidence>
<dbReference type="PANTHER" id="PTHR11178:SF1">
    <property type="entry name" value="NFU1 IRON-SULFUR CLUSTER SCAFFOLD HOMOLOG, MITOCHONDRIAL"/>
    <property type="match status" value="1"/>
</dbReference>
<protein>
    <submittedName>
        <fullName evidence="3">Fe/S biogenesis protein NfuA</fullName>
    </submittedName>
</protein>
<dbReference type="KEGG" id="alus:STSP2_00494"/>
<dbReference type="AlphaFoldDB" id="A0A1U9NIE0"/>
<evidence type="ECO:0000313" key="3">
    <source>
        <dbReference type="EMBL" id="AQT67350.1"/>
    </source>
</evidence>
<dbReference type="Gene3D" id="3.30.300.130">
    <property type="entry name" value="Fe-S cluster assembly (FSCA)"/>
    <property type="match status" value="1"/>
</dbReference>
<dbReference type="InterPro" id="IPR001075">
    <property type="entry name" value="NIF_FeS_clus_asmbl_NifU_C"/>
</dbReference>
<dbReference type="STRING" id="1936003.STSP2_00494"/>
<dbReference type="RefSeq" id="WP_146659521.1">
    <property type="nucleotide sequence ID" value="NZ_CP019791.1"/>
</dbReference>
<dbReference type="PANTHER" id="PTHR11178">
    <property type="entry name" value="IRON-SULFUR CLUSTER SCAFFOLD PROTEIN NFU-RELATED"/>
    <property type="match status" value="1"/>
</dbReference>